<dbReference type="Pfam" id="PF10200">
    <property type="entry name" value="Ndufs5"/>
    <property type="match status" value="1"/>
</dbReference>
<protein>
    <recommendedName>
        <fullName evidence="15">Complex I-15 kDa</fullName>
    </recommendedName>
</protein>
<feature type="disulfide bond" evidence="12">
    <location>
        <begin position="23"/>
        <end position="55"/>
    </location>
</feature>
<keyword evidence="7" id="KW-0999">Mitochondrion inner membrane</keyword>
<dbReference type="GO" id="GO:0005743">
    <property type="term" value="C:mitochondrial inner membrane"/>
    <property type="evidence" value="ECO:0007669"/>
    <property type="project" value="UniProtKB-SubCell"/>
</dbReference>
<evidence type="ECO:0000256" key="8">
    <source>
        <dbReference type="ARBA" id="ARBA00022982"/>
    </source>
</evidence>
<evidence type="ECO:0000256" key="3">
    <source>
        <dbReference type="ARBA" id="ARBA00004637"/>
    </source>
</evidence>
<dbReference type="PANTHER" id="PTHR21268:SF2">
    <property type="entry name" value="NADH DEHYDROGENASE [UBIQUINONE] IRON-SULFUR PROTEIN 5"/>
    <property type="match status" value="1"/>
</dbReference>
<dbReference type="Proteomes" id="UP000821837">
    <property type="component" value="Chromosome 10"/>
</dbReference>
<name>A0A9D4QDR1_RHISA</name>
<keyword evidence="6" id="KW-0679">Respiratory chain</keyword>
<evidence type="ECO:0000256" key="7">
    <source>
        <dbReference type="ARBA" id="ARBA00022792"/>
    </source>
</evidence>
<evidence type="ECO:0000313" key="14">
    <source>
        <dbReference type="Proteomes" id="UP000821837"/>
    </source>
</evidence>
<keyword evidence="11 12" id="KW-1015">Disulfide bond</keyword>
<evidence type="ECO:0000313" key="13">
    <source>
        <dbReference type="EMBL" id="KAH7976550.1"/>
    </source>
</evidence>
<evidence type="ECO:0000256" key="2">
    <source>
        <dbReference type="ARBA" id="ARBA00004569"/>
    </source>
</evidence>
<evidence type="ECO:0008006" key="15">
    <source>
        <dbReference type="Google" id="ProtNLM"/>
    </source>
</evidence>
<keyword evidence="9" id="KW-0496">Mitochondrion</keyword>
<comment type="similarity">
    <text evidence="4">Belongs to the complex I NDUFS5 subunit family.</text>
</comment>
<keyword evidence="10" id="KW-0472">Membrane</keyword>
<proteinExistence type="inferred from homology"/>
<organism evidence="13 14">
    <name type="scientific">Rhipicephalus sanguineus</name>
    <name type="common">Brown dog tick</name>
    <name type="synonym">Ixodes sanguineus</name>
    <dbReference type="NCBI Taxonomy" id="34632"/>
    <lineage>
        <taxon>Eukaryota</taxon>
        <taxon>Metazoa</taxon>
        <taxon>Ecdysozoa</taxon>
        <taxon>Arthropoda</taxon>
        <taxon>Chelicerata</taxon>
        <taxon>Arachnida</taxon>
        <taxon>Acari</taxon>
        <taxon>Parasitiformes</taxon>
        <taxon>Ixodida</taxon>
        <taxon>Ixodoidea</taxon>
        <taxon>Ixodidae</taxon>
        <taxon>Rhipicephalinae</taxon>
        <taxon>Rhipicephalus</taxon>
        <taxon>Rhipicephalus</taxon>
    </lineage>
</organism>
<evidence type="ECO:0000256" key="6">
    <source>
        <dbReference type="ARBA" id="ARBA00022660"/>
    </source>
</evidence>
<dbReference type="EMBL" id="JABSTV010001246">
    <property type="protein sequence ID" value="KAH7976550.1"/>
    <property type="molecule type" value="Genomic_DNA"/>
</dbReference>
<keyword evidence="5" id="KW-0813">Transport</keyword>
<comment type="caution">
    <text evidence="13">The sequence shown here is derived from an EMBL/GenBank/DDBJ whole genome shotgun (WGS) entry which is preliminary data.</text>
</comment>
<evidence type="ECO:0000256" key="9">
    <source>
        <dbReference type="ARBA" id="ARBA00023128"/>
    </source>
</evidence>
<evidence type="ECO:0000256" key="1">
    <source>
        <dbReference type="ARBA" id="ARBA00003195"/>
    </source>
</evidence>
<evidence type="ECO:0000256" key="12">
    <source>
        <dbReference type="PIRSR" id="PIRSR619342-50"/>
    </source>
</evidence>
<keyword evidence="8" id="KW-0249">Electron transport</keyword>
<dbReference type="InterPro" id="IPR019342">
    <property type="entry name" value="NADH_UbQ_OxRdtase_FeS-su5"/>
</dbReference>
<dbReference type="VEuPathDB" id="VectorBase:RSAN_048125"/>
<keyword evidence="14" id="KW-1185">Reference proteome</keyword>
<feature type="disulfide bond" evidence="12">
    <location>
        <begin position="33"/>
        <end position="45"/>
    </location>
</feature>
<dbReference type="AlphaFoldDB" id="A0A9D4QDR1"/>
<evidence type="ECO:0000256" key="4">
    <source>
        <dbReference type="ARBA" id="ARBA00007372"/>
    </source>
</evidence>
<evidence type="ECO:0000256" key="10">
    <source>
        <dbReference type="ARBA" id="ARBA00023136"/>
    </source>
</evidence>
<comment type="subcellular location">
    <subcellularLocation>
        <location evidence="3">Mitochondrion inner membrane</location>
        <topology evidence="3">Peripheral membrane protein</topology>
    </subcellularLocation>
    <subcellularLocation>
        <location evidence="2">Mitochondrion intermembrane space</location>
    </subcellularLocation>
</comment>
<sequence length="103" mass="12141">MLIRTPFTDLVSAVTEAESNRNCQKLSMQLALCREAYGMHRPEKCQDEYEDFKECIFGFKQASRARVVIMQQEREKQFKNGQRKQHYAEMPPVDGFAMRDPFE</sequence>
<dbReference type="GO" id="GO:0005758">
    <property type="term" value="C:mitochondrial intermembrane space"/>
    <property type="evidence" value="ECO:0007669"/>
    <property type="project" value="UniProtKB-SubCell"/>
</dbReference>
<comment type="function">
    <text evidence="1">Accessory subunit of the mitochondrial membrane respiratory chain NADH dehydrogenase (Complex I), that is believed not to be involved in catalysis. Complex I functions in the transfer of electrons from NADH to the respiratory chain. The immediate electron acceptor for the enzyme is believed to be ubiquinone.</text>
</comment>
<accession>A0A9D4QDR1</accession>
<dbReference type="PANTHER" id="PTHR21268">
    <property type="entry name" value="NADH DEHYDROGENASE [UBIQUINONE] IRON-SULFUR PROTEIN 5"/>
    <property type="match status" value="1"/>
</dbReference>
<reference evidence="13" key="1">
    <citation type="journal article" date="2020" name="Cell">
        <title>Large-Scale Comparative Analyses of Tick Genomes Elucidate Their Genetic Diversity and Vector Capacities.</title>
        <authorList>
            <consortium name="Tick Genome and Microbiome Consortium (TIGMIC)"/>
            <person name="Jia N."/>
            <person name="Wang J."/>
            <person name="Shi W."/>
            <person name="Du L."/>
            <person name="Sun Y."/>
            <person name="Zhan W."/>
            <person name="Jiang J.F."/>
            <person name="Wang Q."/>
            <person name="Zhang B."/>
            <person name="Ji P."/>
            <person name="Bell-Sakyi L."/>
            <person name="Cui X.M."/>
            <person name="Yuan T.T."/>
            <person name="Jiang B.G."/>
            <person name="Yang W.F."/>
            <person name="Lam T.T."/>
            <person name="Chang Q.C."/>
            <person name="Ding S.J."/>
            <person name="Wang X.J."/>
            <person name="Zhu J.G."/>
            <person name="Ruan X.D."/>
            <person name="Zhao L."/>
            <person name="Wei J.T."/>
            <person name="Ye R.Z."/>
            <person name="Que T.C."/>
            <person name="Du C.H."/>
            <person name="Zhou Y.H."/>
            <person name="Cheng J.X."/>
            <person name="Dai P.F."/>
            <person name="Guo W.B."/>
            <person name="Han X.H."/>
            <person name="Huang E.J."/>
            <person name="Li L.F."/>
            <person name="Wei W."/>
            <person name="Gao Y.C."/>
            <person name="Liu J.Z."/>
            <person name="Shao H.Z."/>
            <person name="Wang X."/>
            <person name="Wang C.C."/>
            <person name="Yang T.C."/>
            <person name="Huo Q.B."/>
            <person name="Li W."/>
            <person name="Chen H.Y."/>
            <person name="Chen S.E."/>
            <person name="Zhou L.G."/>
            <person name="Ni X.B."/>
            <person name="Tian J.H."/>
            <person name="Sheng Y."/>
            <person name="Liu T."/>
            <person name="Pan Y.S."/>
            <person name="Xia L.Y."/>
            <person name="Li J."/>
            <person name="Zhao F."/>
            <person name="Cao W.C."/>
        </authorList>
    </citation>
    <scope>NUCLEOTIDE SEQUENCE</scope>
    <source>
        <strain evidence="13">Rsan-2018</strain>
    </source>
</reference>
<gene>
    <name evidence="13" type="ORF">HPB52_016115</name>
</gene>
<reference evidence="13" key="2">
    <citation type="submission" date="2021-09" db="EMBL/GenBank/DDBJ databases">
        <authorList>
            <person name="Jia N."/>
            <person name="Wang J."/>
            <person name="Shi W."/>
            <person name="Du L."/>
            <person name="Sun Y."/>
            <person name="Zhan W."/>
            <person name="Jiang J."/>
            <person name="Wang Q."/>
            <person name="Zhang B."/>
            <person name="Ji P."/>
            <person name="Sakyi L.B."/>
            <person name="Cui X."/>
            <person name="Yuan T."/>
            <person name="Jiang B."/>
            <person name="Yang W."/>
            <person name="Lam T.T.-Y."/>
            <person name="Chang Q."/>
            <person name="Ding S."/>
            <person name="Wang X."/>
            <person name="Zhu J."/>
            <person name="Ruan X."/>
            <person name="Zhao L."/>
            <person name="Wei J."/>
            <person name="Que T."/>
            <person name="Du C."/>
            <person name="Cheng J."/>
            <person name="Dai P."/>
            <person name="Han X."/>
            <person name="Huang E."/>
            <person name="Gao Y."/>
            <person name="Liu J."/>
            <person name="Shao H."/>
            <person name="Ye R."/>
            <person name="Li L."/>
            <person name="Wei W."/>
            <person name="Wang X."/>
            <person name="Wang C."/>
            <person name="Huo Q."/>
            <person name="Li W."/>
            <person name="Guo W."/>
            <person name="Chen H."/>
            <person name="Chen S."/>
            <person name="Zhou L."/>
            <person name="Zhou L."/>
            <person name="Ni X."/>
            <person name="Tian J."/>
            <person name="Zhou Y."/>
            <person name="Sheng Y."/>
            <person name="Liu T."/>
            <person name="Pan Y."/>
            <person name="Xia L."/>
            <person name="Li J."/>
            <person name="Zhao F."/>
            <person name="Cao W."/>
        </authorList>
    </citation>
    <scope>NUCLEOTIDE SEQUENCE</scope>
    <source>
        <strain evidence="13">Rsan-2018</strain>
        <tissue evidence="13">Larvae</tissue>
    </source>
</reference>
<evidence type="ECO:0000256" key="11">
    <source>
        <dbReference type="ARBA" id="ARBA00023157"/>
    </source>
</evidence>
<evidence type="ECO:0000256" key="5">
    <source>
        <dbReference type="ARBA" id="ARBA00022448"/>
    </source>
</evidence>